<dbReference type="SMART" id="SM00448">
    <property type="entry name" value="REC"/>
    <property type="match status" value="1"/>
</dbReference>
<dbReference type="GO" id="GO:0005829">
    <property type="term" value="C:cytosol"/>
    <property type="evidence" value="ECO:0007669"/>
    <property type="project" value="TreeGrafter"/>
</dbReference>
<dbReference type="InterPro" id="IPR001789">
    <property type="entry name" value="Sig_transdc_resp-reg_receiver"/>
</dbReference>
<dbReference type="GO" id="GO:0000976">
    <property type="term" value="F:transcription cis-regulatory region binding"/>
    <property type="evidence" value="ECO:0007669"/>
    <property type="project" value="TreeGrafter"/>
</dbReference>
<dbReference type="PROSITE" id="PS50110">
    <property type="entry name" value="RESPONSE_REGULATORY"/>
    <property type="match status" value="1"/>
</dbReference>
<dbReference type="PANTHER" id="PTHR48111:SF40">
    <property type="entry name" value="PHOSPHATE REGULON TRANSCRIPTIONAL REGULATORY PROTEIN PHOB"/>
    <property type="match status" value="1"/>
</dbReference>
<dbReference type="InterPro" id="IPR011006">
    <property type="entry name" value="CheY-like_superfamily"/>
</dbReference>
<dbReference type="Proteomes" id="UP000820818">
    <property type="component" value="Unassembled WGS sequence"/>
</dbReference>
<dbReference type="Pfam" id="PF00486">
    <property type="entry name" value="Trans_reg_C"/>
    <property type="match status" value="1"/>
</dbReference>
<protein>
    <recommendedName>
        <fullName evidence="10">OmpR-like protein</fullName>
    </recommendedName>
</protein>
<dbReference type="GO" id="GO:0000156">
    <property type="term" value="F:phosphorelay response regulator activity"/>
    <property type="evidence" value="ECO:0007669"/>
    <property type="project" value="TreeGrafter"/>
</dbReference>
<evidence type="ECO:0000256" key="2">
    <source>
        <dbReference type="ARBA" id="ARBA00023012"/>
    </source>
</evidence>
<dbReference type="InterPro" id="IPR036388">
    <property type="entry name" value="WH-like_DNA-bd_sf"/>
</dbReference>
<dbReference type="GO" id="GO:0006355">
    <property type="term" value="P:regulation of DNA-templated transcription"/>
    <property type="evidence" value="ECO:0007669"/>
    <property type="project" value="InterPro"/>
</dbReference>
<evidence type="ECO:0000256" key="1">
    <source>
        <dbReference type="ARBA" id="ARBA00022553"/>
    </source>
</evidence>
<keyword evidence="2" id="KW-0902">Two-component regulatory system</keyword>
<dbReference type="InterPro" id="IPR001867">
    <property type="entry name" value="OmpR/PhoB-type_DNA-bd"/>
</dbReference>
<dbReference type="InterPro" id="IPR016032">
    <property type="entry name" value="Sig_transdc_resp-reg_C-effctor"/>
</dbReference>
<dbReference type="Gene3D" id="6.10.250.690">
    <property type="match status" value="1"/>
</dbReference>
<evidence type="ECO:0008006" key="10">
    <source>
        <dbReference type="Google" id="ProtNLM"/>
    </source>
</evidence>
<dbReference type="CDD" id="cd00383">
    <property type="entry name" value="trans_reg_C"/>
    <property type="match status" value="1"/>
</dbReference>
<evidence type="ECO:0000259" key="6">
    <source>
        <dbReference type="PROSITE" id="PS50110"/>
    </source>
</evidence>
<evidence type="ECO:0000256" key="5">
    <source>
        <dbReference type="PROSITE-ProRule" id="PRU01091"/>
    </source>
</evidence>
<dbReference type="EMBL" id="WJBH02000318">
    <property type="protein sequence ID" value="KAI9549283.1"/>
    <property type="molecule type" value="Genomic_DNA"/>
</dbReference>
<name>A0AAD5PL63_9CRUS</name>
<dbReference type="Gene3D" id="3.40.50.2300">
    <property type="match status" value="1"/>
</dbReference>
<dbReference type="AlphaFoldDB" id="A0AAD5PL63"/>
<proteinExistence type="predicted"/>
<evidence type="ECO:0000313" key="9">
    <source>
        <dbReference type="Proteomes" id="UP000820818"/>
    </source>
</evidence>
<dbReference type="GO" id="GO:0032993">
    <property type="term" value="C:protein-DNA complex"/>
    <property type="evidence" value="ECO:0007669"/>
    <property type="project" value="TreeGrafter"/>
</dbReference>
<organism evidence="8 9">
    <name type="scientific">Daphnia sinensis</name>
    <dbReference type="NCBI Taxonomy" id="1820382"/>
    <lineage>
        <taxon>Eukaryota</taxon>
        <taxon>Metazoa</taxon>
        <taxon>Ecdysozoa</taxon>
        <taxon>Arthropoda</taxon>
        <taxon>Crustacea</taxon>
        <taxon>Branchiopoda</taxon>
        <taxon>Diplostraca</taxon>
        <taxon>Cladocera</taxon>
        <taxon>Anomopoda</taxon>
        <taxon>Daphniidae</taxon>
        <taxon>Daphnia</taxon>
        <taxon>Daphnia similis group</taxon>
    </lineage>
</organism>
<evidence type="ECO:0000256" key="4">
    <source>
        <dbReference type="PROSITE-ProRule" id="PRU00169"/>
    </source>
</evidence>
<gene>
    <name evidence="8" type="ORF">GHT06_007574</name>
</gene>
<dbReference type="Gene3D" id="1.10.10.10">
    <property type="entry name" value="Winged helix-like DNA-binding domain superfamily/Winged helix DNA-binding domain"/>
    <property type="match status" value="1"/>
</dbReference>
<evidence type="ECO:0000256" key="3">
    <source>
        <dbReference type="ARBA" id="ARBA00023125"/>
    </source>
</evidence>
<dbReference type="PANTHER" id="PTHR48111">
    <property type="entry name" value="REGULATOR OF RPOS"/>
    <property type="match status" value="1"/>
</dbReference>
<dbReference type="SMART" id="SM00862">
    <property type="entry name" value="Trans_reg_C"/>
    <property type="match status" value="1"/>
</dbReference>
<accession>A0AAD5PL63</accession>
<keyword evidence="1 4" id="KW-0597">Phosphoprotein</keyword>
<keyword evidence="9" id="KW-1185">Reference proteome</keyword>
<dbReference type="SUPFAM" id="SSF52172">
    <property type="entry name" value="CheY-like"/>
    <property type="match status" value="1"/>
</dbReference>
<dbReference type="PROSITE" id="PS51755">
    <property type="entry name" value="OMPR_PHOB"/>
    <property type="match status" value="1"/>
</dbReference>
<feature type="DNA-binding region" description="OmpR/PhoB-type" evidence="5">
    <location>
        <begin position="129"/>
        <end position="226"/>
    </location>
</feature>
<keyword evidence="3 5" id="KW-0238">DNA-binding</keyword>
<feature type="domain" description="Response regulatory" evidence="6">
    <location>
        <begin position="4"/>
        <end position="118"/>
    </location>
</feature>
<dbReference type="CDD" id="cd17574">
    <property type="entry name" value="REC_OmpR"/>
    <property type="match status" value="1"/>
</dbReference>
<feature type="domain" description="OmpR/PhoB-type" evidence="7">
    <location>
        <begin position="129"/>
        <end position="226"/>
    </location>
</feature>
<comment type="caution">
    <text evidence="8">The sequence shown here is derived from an EMBL/GenBank/DDBJ whole genome shotgun (WGS) entry which is preliminary data.</text>
</comment>
<evidence type="ECO:0000313" key="8">
    <source>
        <dbReference type="EMBL" id="KAI9549283.1"/>
    </source>
</evidence>
<evidence type="ECO:0000259" key="7">
    <source>
        <dbReference type="PROSITE" id="PS51755"/>
    </source>
</evidence>
<feature type="modified residue" description="4-aspartylphosphate" evidence="4">
    <location>
        <position position="53"/>
    </location>
</feature>
<dbReference type="InterPro" id="IPR039420">
    <property type="entry name" value="WalR-like"/>
</dbReference>
<reference evidence="8" key="1">
    <citation type="submission" date="2022-05" db="EMBL/GenBank/DDBJ databases">
        <title>A multi-omics perspective on studying reproductive biology in Daphnia sinensis.</title>
        <authorList>
            <person name="Jia J."/>
        </authorList>
    </citation>
    <scope>NUCLEOTIDE SEQUENCE</scope>
    <source>
        <strain evidence="8">WSL</strain>
    </source>
</reference>
<sequence length="227" mass="26356">MKAHLLYVEDDESLSFVTRDNLELQGYKITYCENGKEAMTVIKQQSFDLCILDVMLPDVDGFTIAEEIRRFDTQVPILFLTAKSMKEDRIKGLKLGADDYITKPFSIEELILKIEIFLRRSKVSTPSVPTYLTVGNYLLDHKNLSLKFGEQSKNLTQKEADLLKMFIENKNEVIKRSNILEALWGEDDYFLGRSLDVFISRLRKYLSQDPRIKIENIHSVGFKMKIE</sequence>
<dbReference type="SUPFAM" id="SSF46894">
    <property type="entry name" value="C-terminal effector domain of the bipartite response regulators"/>
    <property type="match status" value="1"/>
</dbReference>
<dbReference type="Pfam" id="PF00072">
    <property type="entry name" value="Response_reg"/>
    <property type="match status" value="1"/>
</dbReference>